<dbReference type="InterPro" id="IPR050832">
    <property type="entry name" value="Bact_Acetyltransf"/>
</dbReference>
<dbReference type="PROSITE" id="PS51186">
    <property type="entry name" value="GNAT"/>
    <property type="match status" value="1"/>
</dbReference>
<organism evidence="4 5">
    <name type="scientific">Kitasatospora cystarginea</name>
    <dbReference type="NCBI Taxonomy" id="58350"/>
    <lineage>
        <taxon>Bacteria</taxon>
        <taxon>Bacillati</taxon>
        <taxon>Actinomycetota</taxon>
        <taxon>Actinomycetes</taxon>
        <taxon>Kitasatosporales</taxon>
        <taxon>Streptomycetaceae</taxon>
        <taxon>Kitasatospora</taxon>
    </lineage>
</organism>
<protein>
    <submittedName>
        <fullName evidence="4">GNAT family N-acetyltransferase</fullName>
    </submittedName>
</protein>
<dbReference type="CDD" id="cd04301">
    <property type="entry name" value="NAT_SF"/>
    <property type="match status" value="1"/>
</dbReference>
<dbReference type="SUPFAM" id="SSF55729">
    <property type="entry name" value="Acyl-CoA N-acyltransferases (Nat)"/>
    <property type="match status" value="1"/>
</dbReference>
<proteinExistence type="predicted"/>
<sequence>MHYFIRRMTGTEWRELRTIRLEALRDAPTAFSSSYDDTAALPDGVWQEQAAVEATSEERATFIAADEAGNWVGLAGVGPLPDIPDHVHVHSVYVSPKYRGPDGPAAGLIRASIRHAQDHTDVRWLTLGVHESNGRALAFYRRLGFEDTGKIVPYVLNPSEKLLILGYPDFRS</sequence>
<dbReference type="PANTHER" id="PTHR43877">
    <property type="entry name" value="AMINOALKYLPHOSPHONATE N-ACETYLTRANSFERASE-RELATED-RELATED"/>
    <property type="match status" value="1"/>
</dbReference>
<gene>
    <name evidence="4" type="ORF">GCM10010430_19730</name>
</gene>
<accession>A0ABN3DPT4</accession>
<name>A0ABN3DPT4_9ACTN</name>
<evidence type="ECO:0000256" key="2">
    <source>
        <dbReference type="ARBA" id="ARBA00023315"/>
    </source>
</evidence>
<evidence type="ECO:0000256" key="1">
    <source>
        <dbReference type="ARBA" id="ARBA00022679"/>
    </source>
</evidence>
<dbReference type="PANTHER" id="PTHR43877:SF2">
    <property type="entry name" value="AMINOALKYLPHOSPHONATE N-ACETYLTRANSFERASE-RELATED"/>
    <property type="match status" value="1"/>
</dbReference>
<evidence type="ECO:0000313" key="5">
    <source>
        <dbReference type="Proteomes" id="UP001500305"/>
    </source>
</evidence>
<feature type="domain" description="N-acetyltransferase" evidence="3">
    <location>
        <begin position="3"/>
        <end position="168"/>
    </location>
</feature>
<dbReference type="Pfam" id="PF00583">
    <property type="entry name" value="Acetyltransf_1"/>
    <property type="match status" value="1"/>
</dbReference>
<dbReference type="Gene3D" id="3.40.630.30">
    <property type="match status" value="1"/>
</dbReference>
<evidence type="ECO:0000259" key="3">
    <source>
        <dbReference type="PROSITE" id="PS51186"/>
    </source>
</evidence>
<keyword evidence="2" id="KW-0012">Acyltransferase</keyword>
<keyword evidence="1" id="KW-0808">Transferase</keyword>
<dbReference type="RefSeq" id="WP_344635879.1">
    <property type="nucleotide sequence ID" value="NZ_BAAATR010000006.1"/>
</dbReference>
<evidence type="ECO:0000313" key="4">
    <source>
        <dbReference type="EMBL" id="GAA2238727.1"/>
    </source>
</evidence>
<dbReference type="InterPro" id="IPR000182">
    <property type="entry name" value="GNAT_dom"/>
</dbReference>
<comment type="caution">
    <text evidence="4">The sequence shown here is derived from an EMBL/GenBank/DDBJ whole genome shotgun (WGS) entry which is preliminary data.</text>
</comment>
<dbReference type="EMBL" id="BAAATR010000006">
    <property type="protein sequence ID" value="GAA2238727.1"/>
    <property type="molecule type" value="Genomic_DNA"/>
</dbReference>
<dbReference type="Proteomes" id="UP001500305">
    <property type="component" value="Unassembled WGS sequence"/>
</dbReference>
<keyword evidence="5" id="KW-1185">Reference proteome</keyword>
<dbReference type="InterPro" id="IPR016181">
    <property type="entry name" value="Acyl_CoA_acyltransferase"/>
</dbReference>
<reference evidence="4 5" key="1">
    <citation type="journal article" date="2019" name="Int. J. Syst. Evol. Microbiol.">
        <title>The Global Catalogue of Microorganisms (GCM) 10K type strain sequencing project: providing services to taxonomists for standard genome sequencing and annotation.</title>
        <authorList>
            <consortium name="The Broad Institute Genomics Platform"/>
            <consortium name="The Broad Institute Genome Sequencing Center for Infectious Disease"/>
            <person name="Wu L."/>
            <person name="Ma J."/>
        </authorList>
    </citation>
    <scope>NUCLEOTIDE SEQUENCE [LARGE SCALE GENOMIC DNA]</scope>
    <source>
        <strain evidence="4 5">JCM 7356</strain>
    </source>
</reference>